<protein>
    <submittedName>
        <fullName evidence="1">Uncharacterized protein</fullName>
    </submittedName>
</protein>
<keyword evidence="2" id="KW-1185">Reference proteome</keyword>
<dbReference type="Proteomes" id="UP000186744">
    <property type="component" value="Unassembled WGS sequence"/>
</dbReference>
<reference evidence="2" key="1">
    <citation type="submission" date="2017-01" db="EMBL/GenBank/DDBJ databases">
        <authorList>
            <person name="Varghese N."/>
            <person name="Submissions S."/>
        </authorList>
    </citation>
    <scope>NUCLEOTIDE SEQUENCE [LARGE SCALE GENOMIC DNA]</scope>
    <source>
        <strain evidence="2">DSM 18017</strain>
    </source>
</reference>
<dbReference type="EMBL" id="FTOL01000006">
    <property type="protein sequence ID" value="SIT12479.1"/>
    <property type="molecule type" value="Genomic_DNA"/>
</dbReference>
<proteinExistence type="predicted"/>
<accession>A0A1N7PPX1</accession>
<evidence type="ECO:0000313" key="1">
    <source>
        <dbReference type="EMBL" id="SIT12479.1"/>
    </source>
</evidence>
<evidence type="ECO:0000313" key="2">
    <source>
        <dbReference type="Proteomes" id="UP000186744"/>
    </source>
</evidence>
<sequence>MNYVSNLLIIKTNCCLVGDEGMKRIKIPPTISSFHDCTVLFKDLLCFKIGN</sequence>
<dbReference type="AlphaFoldDB" id="A0A1N7PPX1"/>
<organism evidence="1 2">
    <name type="scientific">Chryseobacterium ureilyticum</name>
    <dbReference type="NCBI Taxonomy" id="373668"/>
    <lineage>
        <taxon>Bacteria</taxon>
        <taxon>Pseudomonadati</taxon>
        <taxon>Bacteroidota</taxon>
        <taxon>Flavobacteriia</taxon>
        <taxon>Flavobacteriales</taxon>
        <taxon>Weeksellaceae</taxon>
        <taxon>Chryseobacterium group</taxon>
        <taxon>Chryseobacterium</taxon>
    </lineage>
</organism>
<name>A0A1N7PPX1_9FLAO</name>
<gene>
    <name evidence="1" type="ORF">SAMN05421786_10642</name>
</gene>